<evidence type="ECO:0000313" key="2">
    <source>
        <dbReference type="Proteomes" id="UP000521227"/>
    </source>
</evidence>
<sequence>MTTTKKLLPAVLKMRTFVPAKNFEESRKFYEALGFASTKLNDKSFEMRLGSEAFFLQNFYVKEFADNLMMQVLVSDLDEWWDHISGLSLERNFHVVPARPPSLQPWGLRVAYVWDPSGVLWHFASDS</sequence>
<comment type="caution">
    <text evidence="1">The sequence shown here is derived from an EMBL/GenBank/DDBJ whole genome shotgun (WGS) entry which is preliminary data.</text>
</comment>
<name>A0A840NBG7_9BRAD</name>
<dbReference type="SUPFAM" id="SSF54593">
    <property type="entry name" value="Glyoxalase/Bleomycin resistance protein/Dihydroxybiphenyl dioxygenase"/>
    <property type="match status" value="1"/>
</dbReference>
<organism evidence="1 2">
    <name type="scientific">Afipia massiliensis</name>
    <dbReference type="NCBI Taxonomy" id="211460"/>
    <lineage>
        <taxon>Bacteria</taxon>
        <taxon>Pseudomonadati</taxon>
        <taxon>Pseudomonadota</taxon>
        <taxon>Alphaproteobacteria</taxon>
        <taxon>Hyphomicrobiales</taxon>
        <taxon>Nitrobacteraceae</taxon>
        <taxon>Afipia</taxon>
    </lineage>
</organism>
<gene>
    <name evidence="1" type="ORF">HNQ36_004028</name>
</gene>
<protein>
    <submittedName>
        <fullName evidence="1">Putative glyoxalase superfamily protein PhnB</fullName>
    </submittedName>
</protein>
<dbReference type="Gene3D" id="3.10.180.10">
    <property type="entry name" value="2,3-Dihydroxybiphenyl 1,2-Dioxygenase, domain 1"/>
    <property type="match status" value="1"/>
</dbReference>
<dbReference type="InterPro" id="IPR029068">
    <property type="entry name" value="Glyas_Bleomycin-R_OHBP_Dase"/>
</dbReference>
<dbReference type="EMBL" id="JACHIJ010000006">
    <property type="protein sequence ID" value="MBB5054026.1"/>
    <property type="molecule type" value="Genomic_DNA"/>
</dbReference>
<dbReference type="AlphaFoldDB" id="A0A840NBG7"/>
<evidence type="ECO:0000313" key="1">
    <source>
        <dbReference type="EMBL" id="MBB5054026.1"/>
    </source>
</evidence>
<accession>A0A840NBG7</accession>
<dbReference type="Proteomes" id="UP000521227">
    <property type="component" value="Unassembled WGS sequence"/>
</dbReference>
<proteinExistence type="predicted"/>
<reference evidence="1 2" key="1">
    <citation type="submission" date="2020-08" db="EMBL/GenBank/DDBJ databases">
        <title>Genomic Encyclopedia of Type Strains, Phase IV (KMG-IV): sequencing the most valuable type-strain genomes for metagenomic binning, comparative biology and taxonomic classification.</title>
        <authorList>
            <person name="Goeker M."/>
        </authorList>
    </citation>
    <scope>NUCLEOTIDE SEQUENCE [LARGE SCALE GENOMIC DNA]</scope>
    <source>
        <strain evidence="1 2">DSM 17498</strain>
    </source>
</reference>
<dbReference type="RefSeq" id="WP_210312127.1">
    <property type="nucleotide sequence ID" value="NZ_JACHIJ010000006.1"/>
</dbReference>